<organism evidence="1 2">
    <name type="scientific">Streptomyces milbemycinicus</name>
    <dbReference type="NCBI Taxonomy" id="476552"/>
    <lineage>
        <taxon>Bacteria</taxon>
        <taxon>Bacillati</taxon>
        <taxon>Actinomycetota</taxon>
        <taxon>Actinomycetes</taxon>
        <taxon>Kitasatosporales</taxon>
        <taxon>Streptomycetaceae</taxon>
        <taxon>Streptomyces</taxon>
    </lineage>
</organism>
<protein>
    <submittedName>
        <fullName evidence="1">DUF3732 domain-containing protein</fullName>
    </submittedName>
</protein>
<gene>
    <name evidence="1" type="ORF">ACI2L5_54605</name>
</gene>
<reference evidence="1 2" key="1">
    <citation type="submission" date="2024-11" db="EMBL/GenBank/DDBJ databases">
        <title>The Natural Products Discovery Center: Release of the First 8490 Sequenced Strains for Exploring Actinobacteria Biosynthetic Diversity.</title>
        <authorList>
            <person name="Kalkreuter E."/>
            <person name="Kautsar S.A."/>
            <person name="Yang D."/>
            <person name="Bader C.D."/>
            <person name="Teijaro C.N."/>
            <person name="Fluegel L."/>
            <person name="Davis C.M."/>
            <person name="Simpson J.R."/>
            <person name="Lauterbach L."/>
            <person name="Steele A.D."/>
            <person name="Gui C."/>
            <person name="Meng S."/>
            <person name="Li G."/>
            <person name="Viehrig K."/>
            <person name="Ye F."/>
            <person name="Su P."/>
            <person name="Kiefer A.F."/>
            <person name="Nichols A."/>
            <person name="Cepeda A.J."/>
            <person name="Yan W."/>
            <person name="Fan B."/>
            <person name="Jiang Y."/>
            <person name="Adhikari A."/>
            <person name="Zheng C.-J."/>
            <person name="Schuster L."/>
            <person name="Cowan T.M."/>
            <person name="Smanski M.J."/>
            <person name="Chevrette M.G."/>
            <person name="De Carvalho L.P.S."/>
            <person name="Shen B."/>
        </authorList>
    </citation>
    <scope>NUCLEOTIDE SEQUENCE [LARGE SCALE GENOMIC DNA]</scope>
    <source>
        <strain evidence="1 2">NPDC020863</strain>
    </source>
</reference>
<dbReference type="Gene3D" id="1.10.287.1490">
    <property type="match status" value="1"/>
</dbReference>
<dbReference type="EMBL" id="JBJDQH010000343">
    <property type="protein sequence ID" value="MFK4273807.1"/>
    <property type="molecule type" value="Genomic_DNA"/>
</dbReference>
<comment type="caution">
    <text evidence="1">The sequence shown here is derived from an EMBL/GenBank/DDBJ whole genome shotgun (WGS) entry which is preliminary data.</text>
</comment>
<dbReference type="Pfam" id="PF12532">
    <property type="entry name" value="DUF3732"/>
    <property type="match status" value="1"/>
</dbReference>
<dbReference type="Proteomes" id="UP001620295">
    <property type="component" value="Unassembled WGS sequence"/>
</dbReference>
<feature type="non-terminal residue" evidence="1">
    <location>
        <position position="1"/>
    </location>
</feature>
<keyword evidence="2" id="KW-1185">Reference proteome</keyword>
<evidence type="ECO:0000313" key="1">
    <source>
        <dbReference type="EMBL" id="MFK4273807.1"/>
    </source>
</evidence>
<proteinExistence type="predicted"/>
<accession>A0ABW8M6K5</accession>
<dbReference type="InterPro" id="IPR022205">
    <property type="entry name" value="DUF3732"/>
</dbReference>
<name>A0ABW8M6K5_9ACTN</name>
<dbReference type="RefSeq" id="WP_404749548.1">
    <property type="nucleotide sequence ID" value="NZ_JBJDQH010000343.1"/>
</dbReference>
<evidence type="ECO:0000313" key="2">
    <source>
        <dbReference type="Proteomes" id="UP001620295"/>
    </source>
</evidence>
<sequence>CPACGSELTEPDPQVDAMLATLAELRGQLDAVRTTRPGRERALRELQQETDQLRQQLRGVEGALSALSEAETARRGLQSRAEEQAYTRGRIDTYIAQLGQAEPGGDLARLRSQITLAEQVVAGLEAELDPQEVEDRLSHSLNYISSDMTQWADRLKLEHGTRHVRLDLKRLTVVTDSDDGVAELMRIGSGKNWVGYHLVAHLALHQYFVMHDRPVPRLLMLDQPTQPYYPSDVAKQSGMRNVPVQDADREAVLRLFELMRDVVNELGGGFQIIVSDHANLPESWFQDRVRYNWRDGDALIPQEWIDQHGGNAG</sequence>